<dbReference type="EMBL" id="DVGY01000081">
    <property type="protein sequence ID" value="HIR40893.1"/>
    <property type="molecule type" value="Genomic_DNA"/>
</dbReference>
<accession>A0A9D1DCK0</accession>
<evidence type="ECO:0000313" key="1">
    <source>
        <dbReference type="EMBL" id="HIR40893.1"/>
    </source>
</evidence>
<evidence type="ECO:0000313" key="2">
    <source>
        <dbReference type="Proteomes" id="UP000886749"/>
    </source>
</evidence>
<name>A0A9D1DCK0_9FIRM</name>
<evidence type="ECO:0008006" key="3">
    <source>
        <dbReference type="Google" id="ProtNLM"/>
    </source>
</evidence>
<reference evidence="1" key="2">
    <citation type="journal article" date="2021" name="PeerJ">
        <title>Extensive microbial diversity within the chicken gut microbiome revealed by metagenomics and culture.</title>
        <authorList>
            <person name="Gilroy R."/>
            <person name="Ravi A."/>
            <person name="Getino M."/>
            <person name="Pursley I."/>
            <person name="Horton D.L."/>
            <person name="Alikhan N.F."/>
            <person name="Baker D."/>
            <person name="Gharbi K."/>
            <person name="Hall N."/>
            <person name="Watson M."/>
            <person name="Adriaenssens E.M."/>
            <person name="Foster-Nyarko E."/>
            <person name="Jarju S."/>
            <person name="Secka A."/>
            <person name="Antonio M."/>
            <person name="Oren A."/>
            <person name="Chaudhuri R.R."/>
            <person name="La Ragione R."/>
            <person name="Hildebrand F."/>
            <person name="Pallen M.J."/>
        </authorList>
    </citation>
    <scope>NUCLEOTIDE SEQUENCE</scope>
    <source>
        <strain evidence="1">CHK184-25365</strain>
    </source>
</reference>
<gene>
    <name evidence="1" type="ORF">IAB36_03595</name>
</gene>
<sequence>MKQWEKSAAYKQLKEAMLEDLRRRGLDGPQYTSKVKEYMQLWCWLQDANAAVKEYGALIPYQNGAAQHGLTGNKAVSDGLRISAQMLSVWTALGFRDRAKAGETVEDEEEL</sequence>
<proteinExistence type="predicted"/>
<protein>
    <recommendedName>
        <fullName evidence="3">Phage terminase, small subunit</fullName>
    </recommendedName>
</protein>
<organism evidence="1 2">
    <name type="scientific">Candidatus Egerieicola pullicola</name>
    <dbReference type="NCBI Taxonomy" id="2840775"/>
    <lineage>
        <taxon>Bacteria</taxon>
        <taxon>Bacillati</taxon>
        <taxon>Bacillota</taxon>
        <taxon>Clostridia</taxon>
        <taxon>Eubacteriales</taxon>
        <taxon>Oscillospiraceae</taxon>
        <taxon>Oscillospiraceae incertae sedis</taxon>
        <taxon>Candidatus Egerieicola</taxon>
    </lineage>
</organism>
<dbReference type="Proteomes" id="UP000886749">
    <property type="component" value="Unassembled WGS sequence"/>
</dbReference>
<dbReference type="AlphaFoldDB" id="A0A9D1DCK0"/>
<comment type="caution">
    <text evidence="1">The sequence shown here is derived from an EMBL/GenBank/DDBJ whole genome shotgun (WGS) entry which is preliminary data.</text>
</comment>
<reference evidence="1" key="1">
    <citation type="submission" date="2020-10" db="EMBL/GenBank/DDBJ databases">
        <authorList>
            <person name="Gilroy R."/>
        </authorList>
    </citation>
    <scope>NUCLEOTIDE SEQUENCE</scope>
    <source>
        <strain evidence="1">CHK184-25365</strain>
    </source>
</reference>